<keyword evidence="1" id="KW-1133">Transmembrane helix</keyword>
<sequence length="111" mass="13234">MMRTPDTREEACQVKQIGIPLFHREAGPRNFFLNRENVSFIHLASYCANSLKTKQLHNIFDHIFIVLNKALTILFLMCVSKQVFFEMQMIFKIQIKNTKRYRSVVSNRQYF</sequence>
<name>A0ABQ9EKI4_TEGGR</name>
<evidence type="ECO:0000313" key="3">
    <source>
        <dbReference type="Proteomes" id="UP001217089"/>
    </source>
</evidence>
<gene>
    <name evidence="2" type="ORF">KUTeg_017974</name>
</gene>
<accession>A0ABQ9EKI4</accession>
<proteinExistence type="predicted"/>
<organism evidence="2 3">
    <name type="scientific">Tegillarca granosa</name>
    <name type="common">Malaysian cockle</name>
    <name type="synonym">Anadara granosa</name>
    <dbReference type="NCBI Taxonomy" id="220873"/>
    <lineage>
        <taxon>Eukaryota</taxon>
        <taxon>Metazoa</taxon>
        <taxon>Spiralia</taxon>
        <taxon>Lophotrochozoa</taxon>
        <taxon>Mollusca</taxon>
        <taxon>Bivalvia</taxon>
        <taxon>Autobranchia</taxon>
        <taxon>Pteriomorphia</taxon>
        <taxon>Arcoida</taxon>
        <taxon>Arcoidea</taxon>
        <taxon>Arcidae</taxon>
        <taxon>Tegillarca</taxon>
    </lineage>
</organism>
<keyword evidence="1" id="KW-0472">Membrane</keyword>
<evidence type="ECO:0000313" key="2">
    <source>
        <dbReference type="EMBL" id="KAJ8304391.1"/>
    </source>
</evidence>
<reference evidence="2 3" key="1">
    <citation type="submission" date="2022-12" db="EMBL/GenBank/DDBJ databases">
        <title>Chromosome-level genome of Tegillarca granosa.</title>
        <authorList>
            <person name="Kim J."/>
        </authorList>
    </citation>
    <scope>NUCLEOTIDE SEQUENCE [LARGE SCALE GENOMIC DNA]</scope>
    <source>
        <strain evidence="2">Teg-2019</strain>
        <tissue evidence="2">Adductor muscle</tissue>
    </source>
</reference>
<keyword evidence="1" id="KW-0812">Transmembrane</keyword>
<evidence type="ECO:0000256" key="1">
    <source>
        <dbReference type="SAM" id="Phobius"/>
    </source>
</evidence>
<feature type="transmembrane region" description="Helical" evidence="1">
    <location>
        <begin position="59"/>
        <end position="79"/>
    </location>
</feature>
<dbReference type="EMBL" id="JARBDR010000903">
    <property type="protein sequence ID" value="KAJ8304391.1"/>
    <property type="molecule type" value="Genomic_DNA"/>
</dbReference>
<keyword evidence="3" id="KW-1185">Reference proteome</keyword>
<comment type="caution">
    <text evidence="2">The sequence shown here is derived from an EMBL/GenBank/DDBJ whole genome shotgun (WGS) entry which is preliminary data.</text>
</comment>
<dbReference type="Proteomes" id="UP001217089">
    <property type="component" value="Unassembled WGS sequence"/>
</dbReference>
<protein>
    <submittedName>
        <fullName evidence="2">Uncharacterized protein</fullName>
    </submittedName>
</protein>